<keyword evidence="3" id="KW-1185">Reference proteome</keyword>
<dbReference type="OrthoDB" id="9787807at2"/>
<evidence type="ECO:0000259" key="1">
    <source>
        <dbReference type="Pfam" id="PF08241"/>
    </source>
</evidence>
<evidence type="ECO:0000313" key="3">
    <source>
        <dbReference type="Proteomes" id="UP000266677"/>
    </source>
</evidence>
<feature type="domain" description="Methyltransferase type 11" evidence="1">
    <location>
        <begin position="104"/>
        <end position="157"/>
    </location>
</feature>
<proteinExistence type="predicted"/>
<dbReference type="Proteomes" id="UP000266677">
    <property type="component" value="Unassembled WGS sequence"/>
</dbReference>
<dbReference type="InterPro" id="IPR013216">
    <property type="entry name" value="Methyltransf_11"/>
</dbReference>
<keyword evidence="2" id="KW-0489">Methyltransferase</keyword>
<accession>A0A3A4KTC8</accession>
<dbReference type="InterPro" id="IPR029063">
    <property type="entry name" value="SAM-dependent_MTases_sf"/>
</dbReference>
<organism evidence="2 3">
    <name type="scientific">Nocardia panacis</name>
    <dbReference type="NCBI Taxonomy" id="2340916"/>
    <lineage>
        <taxon>Bacteria</taxon>
        <taxon>Bacillati</taxon>
        <taxon>Actinomycetota</taxon>
        <taxon>Actinomycetes</taxon>
        <taxon>Mycobacteriales</taxon>
        <taxon>Nocardiaceae</taxon>
        <taxon>Nocardia</taxon>
    </lineage>
</organism>
<keyword evidence="2" id="KW-0808">Transferase</keyword>
<dbReference type="GO" id="GO:0008757">
    <property type="term" value="F:S-adenosylmethionine-dependent methyltransferase activity"/>
    <property type="evidence" value="ECO:0007669"/>
    <property type="project" value="InterPro"/>
</dbReference>
<evidence type="ECO:0000313" key="2">
    <source>
        <dbReference type="EMBL" id="RJO79405.1"/>
    </source>
</evidence>
<sequence>MAEYRAMFGLTDAELRTGRILDCPGGAASFTAEASELGAEVLAADPIYSRDADDLRTTAIRESERANRWATRDIGRRRWDWYGGPQGHLRMRAESAERFGRDLAEHRHRYRAARLPALPFADNSFGLVLSSHLLFSYADRLDAEFHAAALSELARVATGETRVYPLVDHNGNPLRTLLDDLRKDLHHKGIHTELRRIDFEFHPGADRTLVLY</sequence>
<protein>
    <submittedName>
        <fullName evidence="2">Methyltransferase domain-containing protein</fullName>
    </submittedName>
</protein>
<name>A0A3A4KTC8_9NOCA</name>
<dbReference type="Pfam" id="PF08241">
    <property type="entry name" value="Methyltransf_11"/>
    <property type="match status" value="1"/>
</dbReference>
<dbReference type="AlphaFoldDB" id="A0A3A4KTC8"/>
<dbReference type="Gene3D" id="3.40.50.150">
    <property type="entry name" value="Vaccinia Virus protein VP39"/>
    <property type="match status" value="1"/>
</dbReference>
<dbReference type="SUPFAM" id="SSF53335">
    <property type="entry name" value="S-adenosyl-L-methionine-dependent methyltransferases"/>
    <property type="match status" value="1"/>
</dbReference>
<dbReference type="GO" id="GO:0032259">
    <property type="term" value="P:methylation"/>
    <property type="evidence" value="ECO:0007669"/>
    <property type="project" value="UniProtKB-KW"/>
</dbReference>
<dbReference type="EMBL" id="QZFU01000010">
    <property type="protein sequence ID" value="RJO79405.1"/>
    <property type="molecule type" value="Genomic_DNA"/>
</dbReference>
<comment type="caution">
    <text evidence="2">The sequence shown here is derived from an EMBL/GenBank/DDBJ whole genome shotgun (WGS) entry which is preliminary data.</text>
</comment>
<reference evidence="2 3" key="1">
    <citation type="submission" date="2018-09" db="EMBL/GenBank/DDBJ databases">
        <title>YIM PH21274 draft genome.</title>
        <authorList>
            <person name="Miao C."/>
        </authorList>
    </citation>
    <scope>NUCLEOTIDE SEQUENCE [LARGE SCALE GENOMIC DNA]</scope>
    <source>
        <strain evidence="2 3">YIM PH 21724</strain>
    </source>
</reference>
<gene>
    <name evidence="2" type="ORF">D5S18_03570</name>
</gene>